<dbReference type="EMBL" id="JAUEPR010000016">
    <property type="protein sequence ID" value="KAK0477631.1"/>
    <property type="molecule type" value="Genomic_DNA"/>
</dbReference>
<evidence type="ECO:0000256" key="2">
    <source>
        <dbReference type="ARBA" id="ARBA00022559"/>
    </source>
</evidence>
<dbReference type="InterPro" id="IPR013740">
    <property type="entry name" value="Redoxin"/>
</dbReference>
<proteinExistence type="inferred from homology"/>
<dbReference type="InterPro" id="IPR036249">
    <property type="entry name" value="Thioredoxin-like_sf"/>
</dbReference>
<accession>A0AA39P4X3</accession>
<dbReference type="PANTHER" id="PTHR10430:SF39">
    <property type="entry name" value="PEROXISOMAL MEMBRANE ASSOCIATED PROTEIN 20"/>
    <property type="match status" value="1"/>
</dbReference>
<evidence type="ECO:0000313" key="8">
    <source>
        <dbReference type="Proteomes" id="UP001175227"/>
    </source>
</evidence>
<keyword evidence="2" id="KW-0575">Peroxidase</keyword>
<dbReference type="GO" id="GO:0005739">
    <property type="term" value="C:mitochondrion"/>
    <property type="evidence" value="ECO:0007669"/>
    <property type="project" value="TreeGrafter"/>
</dbReference>
<evidence type="ECO:0000256" key="3">
    <source>
        <dbReference type="ARBA" id="ARBA00022862"/>
    </source>
</evidence>
<dbReference type="GO" id="GO:0005777">
    <property type="term" value="C:peroxisome"/>
    <property type="evidence" value="ECO:0007669"/>
    <property type="project" value="TreeGrafter"/>
</dbReference>
<dbReference type="GO" id="GO:0008379">
    <property type="term" value="F:thioredoxin peroxidase activity"/>
    <property type="evidence" value="ECO:0007669"/>
    <property type="project" value="InterPro"/>
</dbReference>
<dbReference type="GO" id="GO:0042744">
    <property type="term" value="P:hydrogen peroxide catabolic process"/>
    <property type="evidence" value="ECO:0007669"/>
    <property type="project" value="TreeGrafter"/>
</dbReference>
<feature type="domain" description="Redoxin" evidence="6">
    <location>
        <begin position="47"/>
        <end position="145"/>
    </location>
</feature>
<dbReference type="PANTHER" id="PTHR10430">
    <property type="entry name" value="PEROXIREDOXIN"/>
    <property type="match status" value="1"/>
</dbReference>
<gene>
    <name evidence="7" type="ORF">IW261DRAFT_270877</name>
</gene>
<comment type="caution">
    <text evidence="7">The sequence shown here is derived from an EMBL/GenBank/DDBJ whole genome shotgun (WGS) entry which is preliminary data.</text>
</comment>
<name>A0AA39P4X3_9AGAR</name>
<dbReference type="Pfam" id="PF08534">
    <property type="entry name" value="Redoxin"/>
    <property type="match status" value="1"/>
</dbReference>
<reference evidence="7" key="1">
    <citation type="submission" date="2023-06" db="EMBL/GenBank/DDBJ databases">
        <authorList>
            <consortium name="Lawrence Berkeley National Laboratory"/>
            <person name="Ahrendt S."/>
            <person name="Sahu N."/>
            <person name="Indic B."/>
            <person name="Wong-Bajracharya J."/>
            <person name="Merenyi Z."/>
            <person name="Ke H.-M."/>
            <person name="Monk M."/>
            <person name="Kocsube S."/>
            <person name="Drula E."/>
            <person name="Lipzen A."/>
            <person name="Balint B."/>
            <person name="Henrissat B."/>
            <person name="Andreopoulos B."/>
            <person name="Martin F.M."/>
            <person name="Harder C.B."/>
            <person name="Rigling D."/>
            <person name="Ford K.L."/>
            <person name="Foster G.D."/>
            <person name="Pangilinan J."/>
            <person name="Papanicolaou A."/>
            <person name="Barry K."/>
            <person name="LaButti K."/>
            <person name="Viragh M."/>
            <person name="Koriabine M."/>
            <person name="Yan M."/>
            <person name="Riley R."/>
            <person name="Champramary S."/>
            <person name="Plett K.L."/>
            <person name="Tsai I.J."/>
            <person name="Slot J."/>
            <person name="Sipos G."/>
            <person name="Plett J."/>
            <person name="Nagy L.G."/>
            <person name="Grigoriev I.V."/>
        </authorList>
    </citation>
    <scope>NUCLEOTIDE SEQUENCE</scope>
    <source>
        <strain evidence="7">ICMP 16352</strain>
    </source>
</reference>
<dbReference type="Gene3D" id="3.40.30.10">
    <property type="entry name" value="Glutaredoxin"/>
    <property type="match status" value="1"/>
</dbReference>
<evidence type="ECO:0000259" key="6">
    <source>
        <dbReference type="Pfam" id="PF08534"/>
    </source>
</evidence>
<dbReference type="SUPFAM" id="SSF52833">
    <property type="entry name" value="Thioredoxin-like"/>
    <property type="match status" value="1"/>
</dbReference>
<comment type="similarity">
    <text evidence="1">Belongs to the peroxiredoxin family. Prx5 subfamily.</text>
</comment>
<evidence type="ECO:0000256" key="5">
    <source>
        <dbReference type="ARBA" id="ARBA00023284"/>
    </source>
</evidence>
<keyword evidence="8" id="KW-1185">Reference proteome</keyword>
<dbReference type="Proteomes" id="UP001175227">
    <property type="component" value="Unassembled WGS sequence"/>
</dbReference>
<dbReference type="GO" id="GO:0045454">
    <property type="term" value="P:cell redox homeostasis"/>
    <property type="evidence" value="ECO:0007669"/>
    <property type="project" value="TreeGrafter"/>
</dbReference>
<keyword evidence="4" id="KW-0560">Oxidoreductase</keyword>
<dbReference type="GO" id="GO:0005829">
    <property type="term" value="C:cytosol"/>
    <property type="evidence" value="ECO:0007669"/>
    <property type="project" value="TreeGrafter"/>
</dbReference>
<evidence type="ECO:0000313" key="7">
    <source>
        <dbReference type="EMBL" id="KAK0477631.1"/>
    </source>
</evidence>
<sequence>MSAASLLDASQIAPGKPLPPLPSPSPVSLAGKNIIIGVPEVSDAQISEYIDEYEAIKAKGIEGIYVVAVNDQSVVSGWKEKLAPNGTPIHFLADDQGTFTSAAGLISDATPSPRSKRYVMIVKNNHVASLAVEDDPSKVTVTSAKMILTALSFMF</sequence>
<protein>
    <recommendedName>
        <fullName evidence="6">Redoxin domain-containing protein</fullName>
    </recommendedName>
</protein>
<dbReference type="GO" id="GO:0034599">
    <property type="term" value="P:cellular response to oxidative stress"/>
    <property type="evidence" value="ECO:0007669"/>
    <property type="project" value="InterPro"/>
</dbReference>
<dbReference type="InterPro" id="IPR037944">
    <property type="entry name" value="PRX5-like"/>
</dbReference>
<evidence type="ECO:0000256" key="4">
    <source>
        <dbReference type="ARBA" id="ARBA00023002"/>
    </source>
</evidence>
<keyword evidence="3" id="KW-0049">Antioxidant</keyword>
<evidence type="ECO:0000256" key="1">
    <source>
        <dbReference type="ARBA" id="ARBA00010505"/>
    </source>
</evidence>
<keyword evidence="5" id="KW-0676">Redox-active center</keyword>
<organism evidence="7 8">
    <name type="scientific">Armillaria novae-zelandiae</name>
    <dbReference type="NCBI Taxonomy" id="153914"/>
    <lineage>
        <taxon>Eukaryota</taxon>
        <taxon>Fungi</taxon>
        <taxon>Dikarya</taxon>
        <taxon>Basidiomycota</taxon>
        <taxon>Agaricomycotina</taxon>
        <taxon>Agaricomycetes</taxon>
        <taxon>Agaricomycetidae</taxon>
        <taxon>Agaricales</taxon>
        <taxon>Marasmiineae</taxon>
        <taxon>Physalacriaceae</taxon>
        <taxon>Armillaria</taxon>
    </lineage>
</organism>
<dbReference type="AlphaFoldDB" id="A0AA39P4X3"/>